<evidence type="ECO:0000313" key="3">
    <source>
        <dbReference type="EMBL" id="VAH10181.1"/>
    </source>
</evidence>
<evidence type="ECO:0000256" key="1">
    <source>
        <dbReference type="SAM" id="MobiDB-lite"/>
    </source>
</evidence>
<feature type="region of interest" description="Disordered" evidence="1">
    <location>
        <begin position="69"/>
        <end position="108"/>
    </location>
</feature>
<dbReference type="CDD" id="cd06664">
    <property type="entry name" value="IscU_like"/>
    <property type="match status" value="1"/>
</dbReference>
<dbReference type="SUPFAM" id="SSF82649">
    <property type="entry name" value="SufE/NifU"/>
    <property type="match status" value="1"/>
</dbReference>
<feature type="compositionally biased region" description="Basic and acidic residues" evidence="1">
    <location>
        <begin position="251"/>
        <end position="264"/>
    </location>
</feature>
<dbReference type="OMA" id="MIRYQED"/>
<accession>A0A9R0V2V2</accession>
<feature type="compositionally biased region" description="Pro residues" evidence="1">
    <location>
        <begin position="281"/>
        <end position="291"/>
    </location>
</feature>
<keyword evidence="4" id="KW-1185">Reference proteome</keyword>
<dbReference type="GO" id="GO:0005506">
    <property type="term" value="F:iron ion binding"/>
    <property type="evidence" value="ECO:0007669"/>
    <property type="project" value="InterPro"/>
</dbReference>
<dbReference type="Gramene" id="TRITD1Av1G206880.1">
    <property type="protein sequence ID" value="TRITD1Av1G206880.1"/>
    <property type="gene ID" value="TRITD1Av1G206880"/>
</dbReference>
<feature type="domain" description="NIF system FeS cluster assembly NifU N-terminal" evidence="2">
    <location>
        <begin position="22"/>
        <end position="70"/>
    </location>
</feature>
<dbReference type="Proteomes" id="UP000324705">
    <property type="component" value="Chromosome 1A"/>
</dbReference>
<dbReference type="Pfam" id="PF01592">
    <property type="entry name" value="NifU_N"/>
    <property type="match status" value="1"/>
</dbReference>
<dbReference type="GO" id="GO:0016226">
    <property type="term" value="P:iron-sulfur cluster assembly"/>
    <property type="evidence" value="ECO:0007669"/>
    <property type="project" value="InterPro"/>
</dbReference>
<evidence type="ECO:0000259" key="2">
    <source>
        <dbReference type="Pfam" id="PF01592"/>
    </source>
</evidence>
<dbReference type="EMBL" id="LT934111">
    <property type="protein sequence ID" value="VAH10181.1"/>
    <property type="molecule type" value="Genomic_DNA"/>
</dbReference>
<dbReference type="InterPro" id="IPR002871">
    <property type="entry name" value="NIF_FeS_clus_asmbl_NifU_N"/>
</dbReference>
<dbReference type="AlphaFoldDB" id="A0A9R0V2V2"/>
<dbReference type="GO" id="GO:0051536">
    <property type="term" value="F:iron-sulfur cluster binding"/>
    <property type="evidence" value="ECO:0007669"/>
    <property type="project" value="InterPro"/>
</dbReference>
<name>A0A9R0V2V2_TRITD</name>
<dbReference type="PANTHER" id="PTHR10093">
    <property type="entry name" value="IRON-SULFUR CLUSTER ASSEMBLY ENZYME NIFU HOMOLOG"/>
    <property type="match status" value="1"/>
</dbReference>
<reference evidence="3 4" key="1">
    <citation type="submission" date="2017-09" db="EMBL/GenBank/DDBJ databases">
        <authorList>
            <consortium name="International Durum Wheat Genome Sequencing Consortium (IDWGSC)"/>
            <person name="Milanesi L."/>
        </authorList>
    </citation>
    <scope>NUCLEOTIDE SEQUENCE [LARGE SCALE GENOMIC DNA]</scope>
    <source>
        <strain evidence="4">cv. Svevo</strain>
    </source>
</reference>
<sequence>MLRVGDSSGAAALGAVAARRRYHERVVDHYSNPRNMGAFDKDEADVGTELVGAPAHRDVMKMQIRVDHASGSRAGPEGGERGGRPGPPKVSGALLGRGSETDEEAEQFGMPSPAKVWILPPLPFHGSAPTCRIFLLAKKSGGSASSLRKAAAVPTPTCSLFRLRLYDVYMAVLLNRRSSSEEALNLDVDAEHPKVIPMDLTSSHQVPSGPMTRARARALETEVTSLLSDITYDPLETWLLPKSETLCMIRYQEDPPEDAREDGQAAKSTDEEERWKEKKTPPGPGHPAPKP</sequence>
<gene>
    <name evidence="3" type="ORF">TRITD_1Av1G206880</name>
</gene>
<evidence type="ECO:0000313" key="4">
    <source>
        <dbReference type="Proteomes" id="UP000324705"/>
    </source>
</evidence>
<proteinExistence type="predicted"/>
<protein>
    <recommendedName>
        <fullName evidence="2">NIF system FeS cluster assembly NifU N-terminal domain-containing protein</fullName>
    </recommendedName>
</protein>
<organism evidence="3 4">
    <name type="scientific">Triticum turgidum subsp. durum</name>
    <name type="common">Durum wheat</name>
    <name type="synonym">Triticum durum</name>
    <dbReference type="NCBI Taxonomy" id="4567"/>
    <lineage>
        <taxon>Eukaryota</taxon>
        <taxon>Viridiplantae</taxon>
        <taxon>Streptophyta</taxon>
        <taxon>Embryophyta</taxon>
        <taxon>Tracheophyta</taxon>
        <taxon>Spermatophyta</taxon>
        <taxon>Magnoliopsida</taxon>
        <taxon>Liliopsida</taxon>
        <taxon>Poales</taxon>
        <taxon>Poaceae</taxon>
        <taxon>BOP clade</taxon>
        <taxon>Pooideae</taxon>
        <taxon>Triticodae</taxon>
        <taxon>Triticeae</taxon>
        <taxon>Triticinae</taxon>
        <taxon>Triticum</taxon>
    </lineage>
</organism>
<dbReference type="Gene3D" id="3.90.1010.10">
    <property type="match status" value="1"/>
</dbReference>
<feature type="region of interest" description="Disordered" evidence="1">
    <location>
        <begin position="250"/>
        <end position="291"/>
    </location>
</feature>